<feature type="region of interest" description="Disordered" evidence="1">
    <location>
        <begin position="1"/>
        <end position="24"/>
    </location>
</feature>
<proteinExistence type="predicted"/>
<protein>
    <submittedName>
        <fullName evidence="2">Uncharacterized protein</fullName>
    </submittedName>
</protein>
<organism evidence="2 3">
    <name type="scientific">Portunus trituberculatus</name>
    <name type="common">Swimming crab</name>
    <name type="synonym">Neptunus trituberculatus</name>
    <dbReference type="NCBI Taxonomy" id="210409"/>
    <lineage>
        <taxon>Eukaryota</taxon>
        <taxon>Metazoa</taxon>
        <taxon>Ecdysozoa</taxon>
        <taxon>Arthropoda</taxon>
        <taxon>Crustacea</taxon>
        <taxon>Multicrustacea</taxon>
        <taxon>Malacostraca</taxon>
        <taxon>Eumalacostraca</taxon>
        <taxon>Eucarida</taxon>
        <taxon>Decapoda</taxon>
        <taxon>Pleocyemata</taxon>
        <taxon>Brachyura</taxon>
        <taxon>Eubrachyura</taxon>
        <taxon>Portunoidea</taxon>
        <taxon>Portunidae</taxon>
        <taxon>Portuninae</taxon>
        <taxon>Portunus</taxon>
    </lineage>
</organism>
<name>A0A5B7KG03_PORTR</name>
<gene>
    <name evidence="2" type="ORF">E2C01_099125</name>
</gene>
<evidence type="ECO:0000313" key="3">
    <source>
        <dbReference type="Proteomes" id="UP000324222"/>
    </source>
</evidence>
<reference evidence="2 3" key="1">
    <citation type="submission" date="2019-05" db="EMBL/GenBank/DDBJ databases">
        <title>Another draft genome of Portunus trituberculatus and its Hox gene families provides insights of decapod evolution.</title>
        <authorList>
            <person name="Jeong J.-H."/>
            <person name="Song I."/>
            <person name="Kim S."/>
            <person name="Choi T."/>
            <person name="Kim D."/>
            <person name="Ryu S."/>
            <person name="Kim W."/>
        </authorList>
    </citation>
    <scope>NUCLEOTIDE SEQUENCE [LARGE SCALE GENOMIC DNA]</scope>
    <source>
        <tissue evidence="2">Muscle</tissue>
    </source>
</reference>
<evidence type="ECO:0000256" key="1">
    <source>
        <dbReference type="SAM" id="MobiDB-lite"/>
    </source>
</evidence>
<sequence>MTQQQRAIQTRPRTAPSPTRPRRP</sequence>
<dbReference type="Proteomes" id="UP000324222">
    <property type="component" value="Unassembled WGS sequence"/>
</dbReference>
<evidence type="ECO:0000313" key="2">
    <source>
        <dbReference type="EMBL" id="MPD03485.1"/>
    </source>
</evidence>
<dbReference type="AlphaFoldDB" id="A0A5B7KG03"/>
<comment type="caution">
    <text evidence="2">The sequence shown here is derived from an EMBL/GenBank/DDBJ whole genome shotgun (WGS) entry which is preliminary data.</text>
</comment>
<keyword evidence="3" id="KW-1185">Reference proteome</keyword>
<accession>A0A5B7KG03</accession>
<dbReference type="EMBL" id="VSRR010136310">
    <property type="protein sequence ID" value="MPD03485.1"/>
    <property type="molecule type" value="Genomic_DNA"/>
</dbReference>